<dbReference type="RefSeq" id="WP_145372158.1">
    <property type="nucleotide sequence ID" value="NZ_CP036275.1"/>
</dbReference>
<dbReference type="EMBL" id="CP036275">
    <property type="protein sequence ID" value="QDU40919.1"/>
    <property type="molecule type" value="Genomic_DNA"/>
</dbReference>
<keyword evidence="1" id="KW-0812">Transmembrane</keyword>
<dbReference type="Gene3D" id="3.30.700.10">
    <property type="entry name" value="Glycoprotein, Type 4 Pilin"/>
    <property type="match status" value="1"/>
</dbReference>
<name>A0A517ZER7_9PLAN</name>
<organism evidence="3 4">
    <name type="scientific">Maioricimonas rarisocia</name>
    <dbReference type="NCBI Taxonomy" id="2528026"/>
    <lineage>
        <taxon>Bacteria</taxon>
        <taxon>Pseudomonadati</taxon>
        <taxon>Planctomycetota</taxon>
        <taxon>Planctomycetia</taxon>
        <taxon>Planctomycetales</taxon>
        <taxon>Planctomycetaceae</taxon>
        <taxon>Maioricimonas</taxon>
    </lineage>
</organism>
<keyword evidence="1" id="KW-0472">Membrane</keyword>
<dbReference type="Pfam" id="PF07596">
    <property type="entry name" value="SBP_bac_10"/>
    <property type="match status" value="1"/>
</dbReference>
<feature type="domain" description="DUF1559" evidence="2">
    <location>
        <begin position="37"/>
        <end position="293"/>
    </location>
</feature>
<evidence type="ECO:0000313" key="3">
    <source>
        <dbReference type="EMBL" id="QDU40919.1"/>
    </source>
</evidence>
<keyword evidence="1" id="KW-1133">Transmembrane helix</keyword>
<sequence>MCTHPDRRPPRGFTLIELLVVIAIIAILIALLLPAVQQAREAARRTQCRNNLKQIGLAIHNYHDVYSVFPNANAGGVAYSSLSGSSLFASILPMVEQGSAYNLYDFNRANSDPVNQQVAGQQLPFYLCPSSAMRRQVPGCDTDEGRAPGNYAACIGSLDFNQYWSFYGLPRPELNGAIVYTDSSPGRTKFRDMIDGTSHTLMIGETAYNLPDYLFTSGSCNGQSRYSFTYWASPYPGSTACTTQYAFNPRDVRDDGLFDPNWVRSFRSDHVGGVQFTLVDGSVHFVSENIDAETLDALATRNGGEVIGEF</sequence>
<dbReference type="NCBIfam" id="TIGR02532">
    <property type="entry name" value="IV_pilin_GFxxxE"/>
    <property type="match status" value="1"/>
</dbReference>
<dbReference type="InterPro" id="IPR012902">
    <property type="entry name" value="N_methyl_site"/>
</dbReference>
<dbReference type="PROSITE" id="PS00409">
    <property type="entry name" value="PROKAR_NTER_METHYL"/>
    <property type="match status" value="1"/>
</dbReference>
<dbReference type="KEGG" id="mri:Mal4_52820"/>
<dbReference type="SUPFAM" id="SSF54523">
    <property type="entry name" value="Pili subunits"/>
    <property type="match status" value="1"/>
</dbReference>
<dbReference type="AlphaFoldDB" id="A0A517ZER7"/>
<dbReference type="Pfam" id="PF07963">
    <property type="entry name" value="N_methyl"/>
    <property type="match status" value="1"/>
</dbReference>
<dbReference type="Proteomes" id="UP000320496">
    <property type="component" value="Chromosome"/>
</dbReference>
<accession>A0A517ZER7</accession>
<evidence type="ECO:0000256" key="1">
    <source>
        <dbReference type="SAM" id="Phobius"/>
    </source>
</evidence>
<keyword evidence="4" id="KW-1185">Reference proteome</keyword>
<dbReference type="PANTHER" id="PTHR30093">
    <property type="entry name" value="GENERAL SECRETION PATHWAY PROTEIN G"/>
    <property type="match status" value="1"/>
</dbReference>
<gene>
    <name evidence="3" type="primary">xcpT_43</name>
    <name evidence="3" type="ORF">Mal4_52820</name>
</gene>
<dbReference type="PANTHER" id="PTHR30093:SF2">
    <property type="entry name" value="TYPE II SECRETION SYSTEM PROTEIN H"/>
    <property type="match status" value="1"/>
</dbReference>
<reference evidence="3 4" key="1">
    <citation type="submission" date="2019-02" db="EMBL/GenBank/DDBJ databases">
        <title>Deep-cultivation of Planctomycetes and their phenomic and genomic characterization uncovers novel biology.</title>
        <authorList>
            <person name="Wiegand S."/>
            <person name="Jogler M."/>
            <person name="Boedeker C."/>
            <person name="Pinto D."/>
            <person name="Vollmers J."/>
            <person name="Rivas-Marin E."/>
            <person name="Kohn T."/>
            <person name="Peeters S.H."/>
            <person name="Heuer A."/>
            <person name="Rast P."/>
            <person name="Oberbeckmann S."/>
            <person name="Bunk B."/>
            <person name="Jeske O."/>
            <person name="Meyerdierks A."/>
            <person name="Storesund J.E."/>
            <person name="Kallscheuer N."/>
            <person name="Luecker S."/>
            <person name="Lage O.M."/>
            <person name="Pohl T."/>
            <person name="Merkel B.J."/>
            <person name="Hornburger P."/>
            <person name="Mueller R.-W."/>
            <person name="Bruemmer F."/>
            <person name="Labrenz M."/>
            <person name="Spormann A.M."/>
            <person name="Op den Camp H."/>
            <person name="Overmann J."/>
            <person name="Amann R."/>
            <person name="Jetten M.S.M."/>
            <person name="Mascher T."/>
            <person name="Medema M.H."/>
            <person name="Devos D.P."/>
            <person name="Kaster A.-K."/>
            <person name="Ovreas L."/>
            <person name="Rohde M."/>
            <person name="Galperin M.Y."/>
            <person name="Jogler C."/>
        </authorList>
    </citation>
    <scope>NUCLEOTIDE SEQUENCE [LARGE SCALE GENOMIC DNA]</scope>
    <source>
        <strain evidence="3 4">Mal4</strain>
    </source>
</reference>
<dbReference type="InterPro" id="IPR045584">
    <property type="entry name" value="Pilin-like"/>
</dbReference>
<dbReference type="InterPro" id="IPR027558">
    <property type="entry name" value="Pre_pil_HX9DG_C"/>
</dbReference>
<evidence type="ECO:0000259" key="2">
    <source>
        <dbReference type="Pfam" id="PF07596"/>
    </source>
</evidence>
<evidence type="ECO:0000313" key="4">
    <source>
        <dbReference type="Proteomes" id="UP000320496"/>
    </source>
</evidence>
<dbReference type="OrthoDB" id="263324at2"/>
<dbReference type="InterPro" id="IPR011453">
    <property type="entry name" value="DUF1559"/>
</dbReference>
<feature type="transmembrane region" description="Helical" evidence="1">
    <location>
        <begin position="12"/>
        <end position="36"/>
    </location>
</feature>
<proteinExistence type="predicted"/>
<dbReference type="NCBIfam" id="TIGR04294">
    <property type="entry name" value="pre_pil_HX9DG"/>
    <property type="match status" value="1"/>
</dbReference>
<protein>
    <submittedName>
        <fullName evidence="3">Type II secretion system protein G</fullName>
    </submittedName>
</protein>